<name>A0A6A6CGS6_ZASCE</name>
<dbReference type="PANTHER" id="PTHR32100">
    <property type="entry name" value="OMEGA-6 FATTY ACID DESATURASE, CHLOROPLASTIC"/>
    <property type="match status" value="1"/>
</dbReference>
<evidence type="ECO:0000313" key="4">
    <source>
        <dbReference type="Proteomes" id="UP000799537"/>
    </source>
</evidence>
<dbReference type="CDD" id="cd03507">
    <property type="entry name" value="Delta12-FADS-like"/>
    <property type="match status" value="1"/>
</dbReference>
<feature type="transmembrane region" description="Helical" evidence="1">
    <location>
        <begin position="242"/>
        <end position="262"/>
    </location>
</feature>
<dbReference type="GO" id="GO:0006629">
    <property type="term" value="P:lipid metabolic process"/>
    <property type="evidence" value="ECO:0007669"/>
    <property type="project" value="InterPro"/>
</dbReference>
<dbReference type="OrthoDB" id="1461976at2759"/>
<proteinExistence type="predicted"/>
<dbReference type="Proteomes" id="UP000799537">
    <property type="component" value="Unassembled WGS sequence"/>
</dbReference>
<gene>
    <name evidence="3" type="ORF">M409DRAFT_67238</name>
</gene>
<dbReference type="InterPro" id="IPR012171">
    <property type="entry name" value="Fatty_acid_desaturase"/>
</dbReference>
<feature type="domain" description="Fatty acid desaturase" evidence="2">
    <location>
        <begin position="60"/>
        <end position="336"/>
    </location>
</feature>
<feature type="transmembrane region" description="Helical" evidence="1">
    <location>
        <begin position="158"/>
        <end position="178"/>
    </location>
</feature>
<accession>A0A6A6CGS6</accession>
<reference evidence="3" key="1">
    <citation type="journal article" date="2020" name="Stud. Mycol.">
        <title>101 Dothideomycetes genomes: a test case for predicting lifestyles and emergence of pathogens.</title>
        <authorList>
            <person name="Haridas S."/>
            <person name="Albert R."/>
            <person name="Binder M."/>
            <person name="Bloem J."/>
            <person name="Labutti K."/>
            <person name="Salamov A."/>
            <person name="Andreopoulos B."/>
            <person name="Baker S."/>
            <person name="Barry K."/>
            <person name="Bills G."/>
            <person name="Bluhm B."/>
            <person name="Cannon C."/>
            <person name="Castanera R."/>
            <person name="Culley D."/>
            <person name="Daum C."/>
            <person name="Ezra D."/>
            <person name="Gonzalez J."/>
            <person name="Henrissat B."/>
            <person name="Kuo A."/>
            <person name="Liang C."/>
            <person name="Lipzen A."/>
            <person name="Lutzoni F."/>
            <person name="Magnuson J."/>
            <person name="Mondo S."/>
            <person name="Nolan M."/>
            <person name="Ohm R."/>
            <person name="Pangilinan J."/>
            <person name="Park H.-J."/>
            <person name="Ramirez L."/>
            <person name="Alfaro M."/>
            <person name="Sun H."/>
            <person name="Tritt A."/>
            <person name="Yoshinaga Y."/>
            <person name="Zwiers L.-H."/>
            <person name="Turgeon B."/>
            <person name="Goodwin S."/>
            <person name="Spatafora J."/>
            <person name="Crous P."/>
            <person name="Grigoriev I."/>
        </authorList>
    </citation>
    <scope>NUCLEOTIDE SEQUENCE</scope>
    <source>
        <strain evidence="3">ATCC 36951</strain>
    </source>
</reference>
<feature type="transmembrane region" description="Helical" evidence="1">
    <location>
        <begin position="214"/>
        <end position="236"/>
    </location>
</feature>
<evidence type="ECO:0000259" key="2">
    <source>
        <dbReference type="Pfam" id="PF00487"/>
    </source>
</evidence>
<keyword evidence="1" id="KW-1133">Transmembrane helix</keyword>
<dbReference type="InterPro" id="IPR005804">
    <property type="entry name" value="FA_desaturase_dom"/>
</dbReference>
<dbReference type="GO" id="GO:0016491">
    <property type="term" value="F:oxidoreductase activity"/>
    <property type="evidence" value="ECO:0007669"/>
    <property type="project" value="InterPro"/>
</dbReference>
<keyword evidence="1" id="KW-0812">Transmembrane</keyword>
<feature type="transmembrane region" description="Helical" evidence="1">
    <location>
        <begin position="92"/>
        <end position="112"/>
    </location>
</feature>
<dbReference type="RefSeq" id="XP_033666279.1">
    <property type="nucleotide sequence ID" value="XM_033817320.1"/>
</dbReference>
<sequence>MDNKISLRELRRAIPHHCFRPSNICSLKYVFCDLILAISLGWLASTLIPHQPTFPLRCISWMLYGYLQGLILTGIWILAHECGHEALFSSKIANHIVGFVLHSALLVPYFSWRYTHARHHRYTNHLGKDTAFVPRQEDETPRWLGMIRRFGVIEDTPFYAICSLVLHQVLGLPAYLLFYSSGAQDGPPNESWSFSRWSHFDPLSDLFTESEQPYVLLSTIGVGASISILITLAQAVGVTNAFLLYGIPYLWVNNWLVALTYLHHNDPKIPHFEQSTWTFLDGALSTVDRPFGFVGRYLFHGIVDYRVVHHLFPRISFYHAEEATKAIVPLLGEAYHKDETPFWLALWRTFRSCRSVEADGAQPGVLRWKAVPMTEQQSKEKST</sequence>
<keyword evidence="4" id="KW-1185">Reference proteome</keyword>
<dbReference type="GeneID" id="54570592"/>
<evidence type="ECO:0000256" key="1">
    <source>
        <dbReference type="SAM" id="Phobius"/>
    </source>
</evidence>
<keyword evidence="1" id="KW-0472">Membrane</keyword>
<dbReference type="Pfam" id="PF00487">
    <property type="entry name" value="FA_desaturase"/>
    <property type="match status" value="1"/>
</dbReference>
<evidence type="ECO:0000313" key="3">
    <source>
        <dbReference type="EMBL" id="KAF2165390.1"/>
    </source>
</evidence>
<dbReference type="EMBL" id="ML993600">
    <property type="protein sequence ID" value="KAF2165390.1"/>
    <property type="molecule type" value="Genomic_DNA"/>
</dbReference>
<organism evidence="3 4">
    <name type="scientific">Zasmidium cellare ATCC 36951</name>
    <dbReference type="NCBI Taxonomy" id="1080233"/>
    <lineage>
        <taxon>Eukaryota</taxon>
        <taxon>Fungi</taxon>
        <taxon>Dikarya</taxon>
        <taxon>Ascomycota</taxon>
        <taxon>Pezizomycotina</taxon>
        <taxon>Dothideomycetes</taxon>
        <taxon>Dothideomycetidae</taxon>
        <taxon>Mycosphaerellales</taxon>
        <taxon>Mycosphaerellaceae</taxon>
        <taxon>Zasmidium</taxon>
    </lineage>
</organism>
<dbReference type="AlphaFoldDB" id="A0A6A6CGS6"/>
<feature type="transmembrane region" description="Helical" evidence="1">
    <location>
        <begin position="61"/>
        <end position="80"/>
    </location>
</feature>
<protein>
    <recommendedName>
        <fullName evidence="2">Fatty acid desaturase domain-containing protein</fullName>
    </recommendedName>
</protein>